<name>A0ABS5U407_9BACT</name>
<comment type="caution">
    <text evidence="2">The sequence shown here is derived from an EMBL/GenBank/DDBJ whole genome shotgun (WGS) entry which is preliminary data.</text>
</comment>
<dbReference type="InterPro" id="IPR009956">
    <property type="entry name" value="Post-segregation_anti-tox_CcdA"/>
</dbReference>
<dbReference type="Proteomes" id="UP000784128">
    <property type="component" value="Unassembled WGS sequence"/>
</dbReference>
<protein>
    <submittedName>
        <fullName evidence="2">Type II toxin-antitoxin system CcdA family antitoxin</fullName>
    </submittedName>
</protein>
<evidence type="ECO:0000313" key="2">
    <source>
        <dbReference type="EMBL" id="MBT1070406.1"/>
    </source>
</evidence>
<proteinExistence type="predicted"/>
<dbReference type="EMBL" id="JAHDYS010000001">
    <property type="protein sequence ID" value="MBT1070406.1"/>
    <property type="molecule type" value="Genomic_DNA"/>
</dbReference>
<sequence>MEPACKEKIKRKPTNLSVRVDLLGMAREDNLNLSGMLEKCLVDYAKTKREKDWLGRNRKAINDMNAFIDEIGLFSDGRKLF</sequence>
<reference evidence="2 3" key="1">
    <citation type="submission" date="2021-05" db="EMBL/GenBank/DDBJ databases">
        <title>The draft genome of Geobacter chapellei DSM 13688.</title>
        <authorList>
            <person name="Xu Z."/>
            <person name="Masuda Y."/>
            <person name="Itoh H."/>
            <person name="Senoo K."/>
        </authorList>
    </citation>
    <scope>NUCLEOTIDE SEQUENCE [LARGE SCALE GENOMIC DNA]</scope>
    <source>
        <strain evidence="2 3">DSM 13688</strain>
    </source>
</reference>
<gene>
    <name evidence="2" type="ORF">KJB30_01280</name>
</gene>
<evidence type="ECO:0000256" key="1">
    <source>
        <dbReference type="ARBA" id="ARBA00022649"/>
    </source>
</evidence>
<organism evidence="2 3">
    <name type="scientific">Pelotalea chapellei</name>
    <dbReference type="NCBI Taxonomy" id="44671"/>
    <lineage>
        <taxon>Bacteria</taxon>
        <taxon>Pseudomonadati</taxon>
        <taxon>Thermodesulfobacteriota</taxon>
        <taxon>Desulfuromonadia</taxon>
        <taxon>Geobacterales</taxon>
        <taxon>Geobacteraceae</taxon>
        <taxon>Pelotalea</taxon>
    </lineage>
</organism>
<keyword evidence="3" id="KW-1185">Reference proteome</keyword>
<dbReference type="RefSeq" id="WP_214296107.1">
    <property type="nucleotide sequence ID" value="NZ_JAHDYS010000001.1"/>
</dbReference>
<keyword evidence="1" id="KW-1277">Toxin-antitoxin system</keyword>
<evidence type="ECO:0000313" key="3">
    <source>
        <dbReference type="Proteomes" id="UP000784128"/>
    </source>
</evidence>
<accession>A0ABS5U407</accession>
<dbReference type="Pfam" id="PF07362">
    <property type="entry name" value="CcdA"/>
    <property type="match status" value="1"/>
</dbReference>